<dbReference type="KEGG" id="xtr:101734343"/>
<dbReference type="PANTHER" id="PTHR24257:SF29">
    <property type="entry name" value="CHYMOTRYPSIN-LIKE ELASTASE FAMILY MEMBER 2A"/>
    <property type="match status" value="1"/>
</dbReference>
<evidence type="ECO:0000256" key="6">
    <source>
        <dbReference type="ARBA" id="ARBA00023157"/>
    </source>
</evidence>
<dbReference type="GO" id="GO:0005615">
    <property type="term" value="C:extracellular space"/>
    <property type="evidence" value="ECO:0000318"/>
    <property type="project" value="GO_Central"/>
</dbReference>
<evidence type="ECO:0000313" key="10">
    <source>
        <dbReference type="Proteomes" id="UP000008143"/>
    </source>
</evidence>
<evidence type="ECO:0000256" key="4">
    <source>
        <dbReference type="ARBA" id="ARBA00022825"/>
    </source>
</evidence>
<dbReference type="PRINTS" id="PR00722">
    <property type="entry name" value="CHYMOTRYPSIN"/>
</dbReference>
<dbReference type="PANTHER" id="PTHR24257">
    <property type="entry name" value="CHYMOTRYPSIN-LIKE ELASTASE FAMILY MEMBER"/>
    <property type="match status" value="1"/>
</dbReference>
<dbReference type="Proteomes" id="UP000008143">
    <property type="component" value="Chromosome 7"/>
</dbReference>
<protein>
    <submittedName>
        <fullName evidence="11">Chymotrypsin-like elastase family member 2A</fullName>
    </submittedName>
</protein>
<dbReference type="FunFam" id="2.40.10.10:FF:000004">
    <property type="entry name" value="Tryptase gamma 1"/>
    <property type="match status" value="1"/>
</dbReference>
<dbReference type="CDD" id="cd00190">
    <property type="entry name" value="Tryp_SPc"/>
    <property type="match status" value="1"/>
</dbReference>
<organism evidence="10 11">
    <name type="scientific">Xenopus tropicalis</name>
    <name type="common">Western clawed frog</name>
    <name type="synonym">Silurana tropicalis</name>
    <dbReference type="NCBI Taxonomy" id="8364"/>
    <lineage>
        <taxon>Eukaryota</taxon>
        <taxon>Metazoa</taxon>
        <taxon>Chordata</taxon>
        <taxon>Craniata</taxon>
        <taxon>Vertebrata</taxon>
        <taxon>Euteleostomi</taxon>
        <taxon>Amphibia</taxon>
        <taxon>Batrachia</taxon>
        <taxon>Anura</taxon>
        <taxon>Pipoidea</taxon>
        <taxon>Pipidae</taxon>
        <taxon>Xenopodinae</taxon>
        <taxon>Xenopus</taxon>
        <taxon>Silurana</taxon>
    </lineage>
</organism>
<keyword evidence="5" id="KW-0865">Zymogen</keyword>
<evidence type="ECO:0000256" key="2">
    <source>
        <dbReference type="ARBA" id="ARBA00022729"/>
    </source>
</evidence>
<reference evidence="11" key="1">
    <citation type="submission" date="2025-08" db="UniProtKB">
        <authorList>
            <consortium name="RefSeq"/>
        </authorList>
    </citation>
    <scope>IDENTIFICATION</scope>
    <source>
        <strain evidence="11">Nigerian</strain>
        <tissue evidence="11">Liver and blood</tissue>
    </source>
</reference>
<dbReference type="InterPro" id="IPR001254">
    <property type="entry name" value="Trypsin_dom"/>
</dbReference>
<sequence length="289" mass="31391">MSALWVLALCVAAAYGQECGVPTYPPVESRVVNGQEAVPHSWPWQVSVQYISYGYWYHTCGGSLIGRRWVLTAAHCISSDKTYRVQLGKHNLQQIDAGQQTISVIGLYNHPGWDPNNLANGYDISLLELQVKVDYSDTIKPGCLPPAGYILPNQLGCYVTGWGYLQTSGPPSEKLQQGLLQVVDYPTCSQPDWWWGTVKPNMICAGGTGVTASCYGDSGGPLNCKNTDGAWEVHGVVSFGSAAGCNYYKKPSVFTRVSDFNGWICEGIALCAIALTDVQSIVLLKGRLQ</sequence>
<evidence type="ECO:0000256" key="5">
    <source>
        <dbReference type="ARBA" id="ARBA00023145"/>
    </source>
</evidence>
<keyword evidence="3 7" id="KW-0378">Hydrolase</keyword>
<dbReference type="GO" id="GO:0004252">
    <property type="term" value="F:serine-type endopeptidase activity"/>
    <property type="evidence" value="ECO:0000318"/>
    <property type="project" value="GO_Central"/>
</dbReference>
<feature type="domain" description="Peptidase S1" evidence="9">
    <location>
        <begin position="31"/>
        <end position="269"/>
    </location>
</feature>
<dbReference type="InterPro" id="IPR009003">
    <property type="entry name" value="Peptidase_S1_PA"/>
</dbReference>
<gene>
    <name evidence="11 12" type="primary">LOC101734343</name>
</gene>
<dbReference type="AlphaFoldDB" id="A0A8J1JZM0"/>
<dbReference type="InterPro" id="IPR043504">
    <property type="entry name" value="Peptidase_S1_PA_chymotrypsin"/>
</dbReference>
<dbReference type="GO" id="GO:0006508">
    <property type="term" value="P:proteolysis"/>
    <property type="evidence" value="ECO:0000318"/>
    <property type="project" value="GO_Central"/>
</dbReference>
<evidence type="ECO:0000256" key="1">
    <source>
        <dbReference type="ARBA" id="ARBA00022670"/>
    </source>
</evidence>
<dbReference type="InterPro" id="IPR018114">
    <property type="entry name" value="TRYPSIN_HIS"/>
</dbReference>
<dbReference type="SUPFAM" id="SSF50494">
    <property type="entry name" value="Trypsin-like serine proteases"/>
    <property type="match status" value="1"/>
</dbReference>
<dbReference type="Gene3D" id="2.40.10.10">
    <property type="entry name" value="Trypsin-like serine proteases"/>
    <property type="match status" value="2"/>
</dbReference>
<feature type="chain" id="PRO_5035182268" evidence="8">
    <location>
        <begin position="17"/>
        <end position="289"/>
    </location>
</feature>
<evidence type="ECO:0000313" key="11">
    <source>
        <dbReference type="RefSeq" id="XP_031762440.1"/>
    </source>
</evidence>
<keyword evidence="6" id="KW-1015">Disulfide bond</keyword>
<dbReference type="InterPro" id="IPR050850">
    <property type="entry name" value="Peptidase_S1_Elastase_sf"/>
</dbReference>
<name>A0A8J1JZM0_XENTR</name>
<dbReference type="PROSITE" id="PS00135">
    <property type="entry name" value="TRYPSIN_SER"/>
    <property type="match status" value="1"/>
</dbReference>
<dbReference type="Pfam" id="PF00089">
    <property type="entry name" value="Trypsin"/>
    <property type="match status" value="1"/>
</dbReference>
<evidence type="ECO:0000259" key="9">
    <source>
        <dbReference type="PROSITE" id="PS50240"/>
    </source>
</evidence>
<proteinExistence type="predicted"/>
<feature type="signal peptide" evidence="8">
    <location>
        <begin position="1"/>
        <end position="16"/>
    </location>
</feature>
<dbReference type="OMA" id="PCMICAG"/>
<dbReference type="PROSITE" id="PS50240">
    <property type="entry name" value="TRYPSIN_DOM"/>
    <property type="match status" value="1"/>
</dbReference>
<dbReference type="OrthoDB" id="10061449at2759"/>
<keyword evidence="2 8" id="KW-0732">Signal</keyword>
<evidence type="ECO:0000256" key="7">
    <source>
        <dbReference type="RuleBase" id="RU363034"/>
    </source>
</evidence>
<dbReference type="FunFam" id="2.40.10.10:FF:000017">
    <property type="entry name" value="Chymotrypsin-like elastase family member 1"/>
    <property type="match status" value="1"/>
</dbReference>
<keyword evidence="1 7" id="KW-0645">Protease</keyword>
<dbReference type="InterPro" id="IPR033116">
    <property type="entry name" value="TRYPSIN_SER"/>
</dbReference>
<evidence type="ECO:0000256" key="8">
    <source>
        <dbReference type="SAM" id="SignalP"/>
    </source>
</evidence>
<keyword evidence="10" id="KW-1185">Reference proteome</keyword>
<dbReference type="AGR" id="Xenbase:XB-GENE-29087703"/>
<dbReference type="RefSeq" id="XP_031762440.1">
    <property type="nucleotide sequence ID" value="XM_031906580.1"/>
</dbReference>
<evidence type="ECO:0000313" key="12">
    <source>
        <dbReference type="Xenbase" id="XB-GENE-29087703"/>
    </source>
</evidence>
<dbReference type="Xenbase" id="XB-GENE-29087703">
    <property type="gene designation" value="LOC101734343"/>
</dbReference>
<accession>A0A8J1JZM0</accession>
<keyword evidence="4 7" id="KW-0720">Serine protease</keyword>
<dbReference type="SMART" id="SM00020">
    <property type="entry name" value="Tryp_SPc"/>
    <property type="match status" value="1"/>
</dbReference>
<dbReference type="PROSITE" id="PS00134">
    <property type="entry name" value="TRYPSIN_HIS"/>
    <property type="match status" value="1"/>
</dbReference>
<evidence type="ECO:0000256" key="3">
    <source>
        <dbReference type="ARBA" id="ARBA00022801"/>
    </source>
</evidence>
<dbReference type="InterPro" id="IPR001314">
    <property type="entry name" value="Peptidase_S1A"/>
</dbReference>
<dbReference type="GeneID" id="101734343"/>